<evidence type="ECO:0000259" key="1">
    <source>
        <dbReference type="Pfam" id="PF18701"/>
    </source>
</evidence>
<evidence type="ECO:0000313" key="2">
    <source>
        <dbReference type="EMBL" id="KAL3271808.1"/>
    </source>
</evidence>
<dbReference type="AlphaFoldDB" id="A0ABD2MZE7"/>
<comment type="caution">
    <text evidence="2">The sequence shown here is derived from an EMBL/GenBank/DDBJ whole genome shotgun (WGS) entry which is preliminary data.</text>
</comment>
<accession>A0ABD2MZE7</accession>
<dbReference type="Pfam" id="PF18701">
    <property type="entry name" value="DUF5641"/>
    <property type="match status" value="1"/>
</dbReference>
<gene>
    <name evidence="2" type="ORF">HHI36_022278</name>
</gene>
<reference evidence="2 3" key="1">
    <citation type="journal article" date="2021" name="BMC Biol.">
        <title>Horizontally acquired antibacterial genes associated with adaptive radiation of ladybird beetles.</title>
        <authorList>
            <person name="Li H.S."/>
            <person name="Tang X.F."/>
            <person name="Huang Y.H."/>
            <person name="Xu Z.Y."/>
            <person name="Chen M.L."/>
            <person name="Du X.Y."/>
            <person name="Qiu B.Y."/>
            <person name="Chen P.T."/>
            <person name="Zhang W."/>
            <person name="Slipinski A."/>
            <person name="Escalona H.E."/>
            <person name="Waterhouse R.M."/>
            <person name="Zwick A."/>
            <person name="Pang H."/>
        </authorList>
    </citation>
    <scope>NUCLEOTIDE SEQUENCE [LARGE SCALE GENOMIC DNA]</scope>
    <source>
        <strain evidence="2">SYSU2018</strain>
    </source>
</reference>
<feature type="domain" description="DUF5641" evidence="1">
    <location>
        <begin position="3"/>
        <end position="59"/>
    </location>
</feature>
<proteinExistence type="predicted"/>
<evidence type="ECO:0000313" key="3">
    <source>
        <dbReference type="Proteomes" id="UP001516400"/>
    </source>
</evidence>
<dbReference type="EMBL" id="JABFTP020000042">
    <property type="protein sequence ID" value="KAL3271808.1"/>
    <property type="molecule type" value="Genomic_DNA"/>
</dbReference>
<organism evidence="2 3">
    <name type="scientific">Cryptolaemus montrouzieri</name>
    <dbReference type="NCBI Taxonomy" id="559131"/>
    <lineage>
        <taxon>Eukaryota</taxon>
        <taxon>Metazoa</taxon>
        <taxon>Ecdysozoa</taxon>
        <taxon>Arthropoda</taxon>
        <taxon>Hexapoda</taxon>
        <taxon>Insecta</taxon>
        <taxon>Pterygota</taxon>
        <taxon>Neoptera</taxon>
        <taxon>Endopterygota</taxon>
        <taxon>Coleoptera</taxon>
        <taxon>Polyphaga</taxon>
        <taxon>Cucujiformia</taxon>
        <taxon>Coccinelloidea</taxon>
        <taxon>Coccinellidae</taxon>
        <taxon>Scymninae</taxon>
        <taxon>Scymnini</taxon>
        <taxon>Cryptolaemus</taxon>
    </lineage>
</organism>
<name>A0ABD2MZE7_9CUCU</name>
<sequence>MQPSNEIKENTLVVIRNELKPPMQWAFERVLKVHPRNDEKRQVVTIKTAAAECRRPVVKYKLSVKESHNIPNVLVFDLSSIGIADSEALELFDELVTSLSFDKIF</sequence>
<dbReference type="Proteomes" id="UP001516400">
    <property type="component" value="Unassembled WGS sequence"/>
</dbReference>
<dbReference type="InterPro" id="IPR040676">
    <property type="entry name" value="DUF5641"/>
</dbReference>
<keyword evidence="3" id="KW-1185">Reference proteome</keyword>
<protein>
    <recommendedName>
        <fullName evidence="1">DUF5641 domain-containing protein</fullName>
    </recommendedName>
</protein>